<reference evidence="4" key="1">
    <citation type="journal article" date="2021" name="PeerJ">
        <title>Extensive microbial diversity within the chicken gut microbiome revealed by metagenomics and culture.</title>
        <authorList>
            <person name="Gilroy R."/>
            <person name="Ravi A."/>
            <person name="Getino M."/>
            <person name="Pursley I."/>
            <person name="Horton D.L."/>
            <person name="Alikhan N.F."/>
            <person name="Baker D."/>
            <person name="Gharbi K."/>
            <person name="Hall N."/>
            <person name="Watson M."/>
            <person name="Adriaenssens E.M."/>
            <person name="Foster-Nyarko E."/>
            <person name="Jarju S."/>
            <person name="Secka A."/>
            <person name="Antonio M."/>
            <person name="Oren A."/>
            <person name="Chaudhuri R.R."/>
            <person name="La Ragione R."/>
            <person name="Hildebrand F."/>
            <person name="Pallen M.J."/>
        </authorList>
    </citation>
    <scope>NUCLEOTIDE SEQUENCE</scope>
    <source>
        <strain evidence="4">ChiSjej3B21-8574</strain>
    </source>
</reference>
<evidence type="ECO:0000313" key="4">
    <source>
        <dbReference type="EMBL" id="HJC49407.1"/>
    </source>
</evidence>
<comment type="caution">
    <text evidence="4">The sequence shown here is derived from an EMBL/GenBank/DDBJ whole genome shotgun (WGS) entry which is preliminary data.</text>
</comment>
<evidence type="ECO:0000259" key="3">
    <source>
        <dbReference type="Pfam" id="PF03358"/>
    </source>
</evidence>
<dbReference type="AlphaFoldDB" id="A0A9D2T7J6"/>
<name>A0A9D2T7J6_9FIRM</name>
<dbReference type="Gene3D" id="3.40.50.360">
    <property type="match status" value="1"/>
</dbReference>
<keyword evidence="2" id="KW-0288">FMN</keyword>
<evidence type="ECO:0000313" key="5">
    <source>
        <dbReference type="Proteomes" id="UP000823904"/>
    </source>
</evidence>
<dbReference type="PANTHER" id="PTHR43278:SF4">
    <property type="entry name" value="NAD(P)H-DEPENDENT FMN-CONTAINING OXIDOREDUCTASE YWQN-RELATED"/>
    <property type="match status" value="1"/>
</dbReference>
<dbReference type="Proteomes" id="UP000823904">
    <property type="component" value="Unassembled WGS sequence"/>
</dbReference>
<proteinExistence type="predicted"/>
<feature type="domain" description="NADPH-dependent FMN reductase-like" evidence="3">
    <location>
        <begin position="1"/>
        <end position="160"/>
    </location>
</feature>
<evidence type="ECO:0000256" key="2">
    <source>
        <dbReference type="ARBA" id="ARBA00022643"/>
    </source>
</evidence>
<dbReference type="GO" id="GO:0016491">
    <property type="term" value="F:oxidoreductase activity"/>
    <property type="evidence" value="ECO:0007669"/>
    <property type="project" value="InterPro"/>
</dbReference>
<dbReference type="InterPro" id="IPR051796">
    <property type="entry name" value="ISF_SsuE-like"/>
</dbReference>
<gene>
    <name evidence="4" type="ORF">H9754_02290</name>
</gene>
<dbReference type="SUPFAM" id="SSF52218">
    <property type="entry name" value="Flavoproteins"/>
    <property type="match status" value="1"/>
</dbReference>
<protein>
    <submittedName>
        <fullName evidence="4">Flavodoxin family protein</fullName>
    </submittedName>
</protein>
<accession>A0A9D2T7J6</accession>
<sequence>MKVLGINGSMRKDGNTAIIIRTVFEELEKERISTELIQLPDVYIRPCRITQGKDCLACMGKENCVFGDDDFYDIFEKIKEADGLILGSPVYGADITAEMKIFLDRVGLASIGNPDALRHKPGAAVCAVRRAGGMNTVNAMNNVMLFREMFLVGSTYWNMVYGKDIGDVLKDDEGMANMRNIGQNMAWLIKQLRK</sequence>
<dbReference type="InterPro" id="IPR029039">
    <property type="entry name" value="Flavoprotein-like_sf"/>
</dbReference>
<dbReference type="InterPro" id="IPR005025">
    <property type="entry name" value="FMN_Rdtase-like_dom"/>
</dbReference>
<dbReference type="PANTHER" id="PTHR43278">
    <property type="entry name" value="NAD(P)H-DEPENDENT FMN-CONTAINING OXIDOREDUCTASE YWQN-RELATED"/>
    <property type="match status" value="1"/>
</dbReference>
<organism evidence="4 5">
    <name type="scientific">Candidatus Anaerostipes avistercoris</name>
    <dbReference type="NCBI Taxonomy" id="2838462"/>
    <lineage>
        <taxon>Bacteria</taxon>
        <taxon>Bacillati</taxon>
        <taxon>Bacillota</taxon>
        <taxon>Clostridia</taxon>
        <taxon>Lachnospirales</taxon>
        <taxon>Lachnospiraceae</taxon>
        <taxon>Anaerostipes</taxon>
    </lineage>
</organism>
<reference evidence="4" key="2">
    <citation type="submission" date="2021-04" db="EMBL/GenBank/DDBJ databases">
        <authorList>
            <person name="Gilroy R."/>
        </authorList>
    </citation>
    <scope>NUCLEOTIDE SEQUENCE</scope>
    <source>
        <strain evidence="4">ChiSjej3B21-8574</strain>
    </source>
</reference>
<keyword evidence="1" id="KW-0285">Flavoprotein</keyword>
<evidence type="ECO:0000256" key="1">
    <source>
        <dbReference type="ARBA" id="ARBA00022630"/>
    </source>
</evidence>
<dbReference type="Pfam" id="PF03358">
    <property type="entry name" value="FMN_red"/>
    <property type="match status" value="1"/>
</dbReference>
<dbReference type="EMBL" id="DWWD01000013">
    <property type="protein sequence ID" value="HJC49407.1"/>
    <property type="molecule type" value="Genomic_DNA"/>
</dbReference>